<evidence type="ECO:0000313" key="2">
    <source>
        <dbReference type="EMBL" id="MBD7994701.1"/>
    </source>
</evidence>
<feature type="compositionally biased region" description="Basic and acidic residues" evidence="1">
    <location>
        <begin position="11"/>
        <end position="21"/>
    </location>
</feature>
<sequence>MAERGNSTHGRRMDEELKHETQNLTRRATPDTTQEWRNPEPLADDTDSPEVQAAMGTPPPDRPETEEWVGQAEGED</sequence>
<organism evidence="2 3">
    <name type="scientific">Arthrobacter gallicola</name>
    <dbReference type="NCBI Taxonomy" id="2762225"/>
    <lineage>
        <taxon>Bacteria</taxon>
        <taxon>Bacillati</taxon>
        <taxon>Actinomycetota</taxon>
        <taxon>Actinomycetes</taxon>
        <taxon>Micrococcales</taxon>
        <taxon>Micrococcaceae</taxon>
        <taxon>Arthrobacter</taxon>
    </lineage>
</organism>
<dbReference type="Proteomes" id="UP000609874">
    <property type="component" value="Unassembled WGS sequence"/>
</dbReference>
<evidence type="ECO:0000313" key="3">
    <source>
        <dbReference type="Proteomes" id="UP000609874"/>
    </source>
</evidence>
<reference evidence="2 3" key="1">
    <citation type="submission" date="2020-08" db="EMBL/GenBank/DDBJ databases">
        <title>A Genomic Blueprint of the Chicken Gut Microbiome.</title>
        <authorList>
            <person name="Gilroy R."/>
            <person name="Ravi A."/>
            <person name="Getino M."/>
            <person name="Pursley I."/>
            <person name="Horton D.L."/>
            <person name="Alikhan N.-F."/>
            <person name="Baker D."/>
            <person name="Gharbi K."/>
            <person name="Hall N."/>
            <person name="Watson M."/>
            <person name="Adriaenssens E.M."/>
            <person name="Foster-Nyarko E."/>
            <person name="Jarju S."/>
            <person name="Secka A."/>
            <person name="Antonio M."/>
            <person name="Oren A."/>
            <person name="Chaudhuri R."/>
            <person name="La Ragione R.M."/>
            <person name="Hildebrand F."/>
            <person name="Pallen M.J."/>
        </authorList>
    </citation>
    <scope>NUCLEOTIDE SEQUENCE [LARGE SCALE GENOMIC DNA]</scope>
    <source>
        <strain evidence="2 3">Sa2CUA1</strain>
    </source>
</reference>
<accession>A0ABR8UR35</accession>
<proteinExistence type="predicted"/>
<feature type="compositionally biased region" description="Polar residues" evidence="1">
    <location>
        <begin position="22"/>
        <end position="36"/>
    </location>
</feature>
<evidence type="ECO:0000256" key="1">
    <source>
        <dbReference type="SAM" id="MobiDB-lite"/>
    </source>
</evidence>
<comment type="caution">
    <text evidence="2">The sequence shown here is derived from an EMBL/GenBank/DDBJ whole genome shotgun (WGS) entry which is preliminary data.</text>
</comment>
<protein>
    <submittedName>
        <fullName evidence="2">Uncharacterized protein</fullName>
    </submittedName>
</protein>
<keyword evidence="3" id="KW-1185">Reference proteome</keyword>
<feature type="region of interest" description="Disordered" evidence="1">
    <location>
        <begin position="1"/>
        <end position="76"/>
    </location>
</feature>
<name>A0ABR8UR35_9MICC</name>
<dbReference type="RefSeq" id="WP_191807455.1">
    <property type="nucleotide sequence ID" value="NZ_JACSQD010000002.1"/>
</dbReference>
<dbReference type="EMBL" id="JACSQD010000002">
    <property type="protein sequence ID" value="MBD7994701.1"/>
    <property type="molecule type" value="Genomic_DNA"/>
</dbReference>
<gene>
    <name evidence="2" type="ORF">H9639_05255</name>
</gene>